<evidence type="ECO:0000313" key="8">
    <source>
        <dbReference type="Proteomes" id="UP000526501"/>
    </source>
</evidence>
<dbReference type="SUPFAM" id="SSF51971">
    <property type="entry name" value="Nucleotide-binding domain"/>
    <property type="match status" value="1"/>
</dbReference>
<dbReference type="AlphaFoldDB" id="A0A7X1B7E2"/>
<dbReference type="InterPro" id="IPR004379">
    <property type="entry name" value="UDP-GALP_mutase"/>
</dbReference>
<dbReference type="EMBL" id="JACHVC010000012">
    <property type="protein sequence ID" value="MBC2606946.1"/>
    <property type="molecule type" value="Genomic_DNA"/>
</dbReference>
<sequence length="368" mass="42954">MGKRYLIVGSGLFGSVCARELTDAGHSCQVIEKRDHIGGNCYTRKIEEAGCHEHVYGPHIFHTNSTELWNYIRRFTEFNHFSYRPRVNFKGSYYSFPINLMTLNQLWGVVTPEAAKAKLAEVREDIPDPANLEEWCLSQVGRELYETFVRGYTAKQWHHDPKDLPASLIKRLPIRLRYDDNYFNDQYQGIPKEGYTKIFERMLEGIPVEFGVDFLEDRDSWLEKFDHVIYTGSPDSFFGYSEGPLEYRSLRFERELLDTPDFQGVAAVNYTEEQIPYTRIVEHKHFDLSFSKEKTLITKEYPSDWKLGDIEFYPVNTGENQAVFAKYKSLMKEMEGKVVFGGRLGEYRYYDMHQVIAAALKRLKVLLG</sequence>
<evidence type="ECO:0000256" key="1">
    <source>
        <dbReference type="ARBA" id="ARBA00001974"/>
    </source>
</evidence>
<dbReference type="Pfam" id="PF13450">
    <property type="entry name" value="NAD_binding_8"/>
    <property type="match status" value="1"/>
</dbReference>
<dbReference type="GO" id="GO:0050660">
    <property type="term" value="F:flavin adenine dinucleotide binding"/>
    <property type="evidence" value="ECO:0007669"/>
    <property type="project" value="TreeGrafter"/>
</dbReference>
<name>A0A7X1B7E2_9BACT</name>
<organism evidence="7 8">
    <name type="scientific">Pelagicoccus albus</name>
    <dbReference type="NCBI Taxonomy" id="415222"/>
    <lineage>
        <taxon>Bacteria</taxon>
        <taxon>Pseudomonadati</taxon>
        <taxon>Verrucomicrobiota</taxon>
        <taxon>Opitutia</taxon>
        <taxon>Puniceicoccales</taxon>
        <taxon>Pelagicoccaceae</taxon>
        <taxon>Pelagicoccus</taxon>
    </lineage>
</organism>
<dbReference type="Pfam" id="PF03275">
    <property type="entry name" value="GLF"/>
    <property type="match status" value="1"/>
</dbReference>
<evidence type="ECO:0000256" key="2">
    <source>
        <dbReference type="ARBA" id="ARBA00009321"/>
    </source>
</evidence>
<keyword evidence="3" id="KW-0285">Flavoprotein</keyword>
<dbReference type="SUPFAM" id="SSF54373">
    <property type="entry name" value="FAD-linked reductases, C-terminal domain"/>
    <property type="match status" value="1"/>
</dbReference>
<keyword evidence="8" id="KW-1185">Reference proteome</keyword>
<evidence type="ECO:0000259" key="6">
    <source>
        <dbReference type="Pfam" id="PF03275"/>
    </source>
</evidence>
<reference evidence="7 8" key="1">
    <citation type="submission" date="2020-07" db="EMBL/GenBank/DDBJ databases">
        <authorList>
            <person name="Feng X."/>
        </authorList>
    </citation>
    <scope>NUCLEOTIDE SEQUENCE [LARGE SCALE GENOMIC DNA]</scope>
    <source>
        <strain evidence="7 8">JCM23202</strain>
    </source>
</reference>
<evidence type="ECO:0000256" key="3">
    <source>
        <dbReference type="ARBA" id="ARBA00022630"/>
    </source>
</evidence>
<dbReference type="GO" id="GO:0008767">
    <property type="term" value="F:UDP-galactopyranose mutase activity"/>
    <property type="evidence" value="ECO:0007669"/>
    <property type="project" value="UniProtKB-EC"/>
</dbReference>
<evidence type="ECO:0000313" key="7">
    <source>
        <dbReference type="EMBL" id="MBC2606946.1"/>
    </source>
</evidence>
<accession>A0A7X1B7E2</accession>
<dbReference type="PANTHER" id="PTHR21197:SF0">
    <property type="entry name" value="UDP-GALACTOPYRANOSE MUTASE"/>
    <property type="match status" value="1"/>
</dbReference>
<dbReference type="PANTHER" id="PTHR21197">
    <property type="entry name" value="UDP-GALACTOPYRANOSE MUTASE"/>
    <property type="match status" value="1"/>
</dbReference>
<proteinExistence type="inferred from homology"/>
<dbReference type="Gene3D" id="3.40.50.720">
    <property type="entry name" value="NAD(P)-binding Rossmann-like Domain"/>
    <property type="match status" value="3"/>
</dbReference>
<dbReference type="EC" id="5.4.99.9" evidence="7"/>
<evidence type="ECO:0000256" key="4">
    <source>
        <dbReference type="ARBA" id="ARBA00022827"/>
    </source>
</evidence>
<evidence type="ECO:0000256" key="5">
    <source>
        <dbReference type="ARBA" id="ARBA00023235"/>
    </source>
</evidence>
<feature type="domain" description="UDP-galactopyranose mutase C-terminal" evidence="6">
    <location>
        <begin position="148"/>
        <end position="349"/>
    </location>
</feature>
<gene>
    <name evidence="7" type="primary">glf</name>
    <name evidence="7" type="ORF">H5P27_12910</name>
</gene>
<protein>
    <submittedName>
        <fullName evidence="7">UDP-galactopyranose mutase</fullName>
        <ecNumber evidence="7">5.4.99.9</ecNumber>
    </submittedName>
</protein>
<dbReference type="GO" id="GO:0005829">
    <property type="term" value="C:cytosol"/>
    <property type="evidence" value="ECO:0007669"/>
    <property type="project" value="TreeGrafter"/>
</dbReference>
<keyword evidence="4" id="KW-0274">FAD</keyword>
<comment type="similarity">
    <text evidence="2">Belongs to the UDP-galactopyranose/dTDP-fucopyranose mutase family.</text>
</comment>
<dbReference type="RefSeq" id="WP_185660815.1">
    <property type="nucleotide sequence ID" value="NZ_CAWPOO010000012.1"/>
</dbReference>
<dbReference type="InterPro" id="IPR015899">
    <property type="entry name" value="UDP-GalPyranose_mutase_C"/>
</dbReference>
<dbReference type="NCBIfam" id="TIGR00031">
    <property type="entry name" value="UDP-GALP_mutase"/>
    <property type="match status" value="1"/>
</dbReference>
<keyword evidence="5 7" id="KW-0413">Isomerase</keyword>
<dbReference type="Proteomes" id="UP000526501">
    <property type="component" value="Unassembled WGS sequence"/>
</dbReference>
<comment type="cofactor">
    <cofactor evidence="1">
        <name>FAD</name>
        <dbReference type="ChEBI" id="CHEBI:57692"/>
    </cofactor>
</comment>
<comment type="caution">
    <text evidence="7">The sequence shown here is derived from an EMBL/GenBank/DDBJ whole genome shotgun (WGS) entry which is preliminary data.</text>
</comment>